<name>A0A8S4A787_9EUPU</name>
<feature type="compositionally biased region" description="Polar residues" evidence="1">
    <location>
        <begin position="1"/>
        <end position="10"/>
    </location>
</feature>
<dbReference type="Proteomes" id="UP000678393">
    <property type="component" value="Unassembled WGS sequence"/>
</dbReference>
<sequence length="61" mass="6838">DGCSTESDQALPQEEAEATLKTEIESQQSTKLNKIKKRPFEGLFPDSDASPRKFPRKENGK</sequence>
<evidence type="ECO:0000313" key="2">
    <source>
        <dbReference type="EMBL" id="CAG5135965.1"/>
    </source>
</evidence>
<comment type="caution">
    <text evidence="2">The sequence shown here is derived from an EMBL/GenBank/DDBJ whole genome shotgun (WGS) entry which is preliminary data.</text>
</comment>
<organism evidence="2 3">
    <name type="scientific">Candidula unifasciata</name>
    <dbReference type="NCBI Taxonomy" id="100452"/>
    <lineage>
        <taxon>Eukaryota</taxon>
        <taxon>Metazoa</taxon>
        <taxon>Spiralia</taxon>
        <taxon>Lophotrochozoa</taxon>
        <taxon>Mollusca</taxon>
        <taxon>Gastropoda</taxon>
        <taxon>Heterobranchia</taxon>
        <taxon>Euthyneura</taxon>
        <taxon>Panpulmonata</taxon>
        <taxon>Eupulmonata</taxon>
        <taxon>Stylommatophora</taxon>
        <taxon>Helicina</taxon>
        <taxon>Helicoidea</taxon>
        <taxon>Geomitridae</taxon>
        <taxon>Candidula</taxon>
    </lineage>
</organism>
<proteinExistence type="predicted"/>
<dbReference type="AlphaFoldDB" id="A0A8S4A787"/>
<keyword evidence="3" id="KW-1185">Reference proteome</keyword>
<feature type="region of interest" description="Disordered" evidence="1">
    <location>
        <begin position="1"/>
        <end position="61"/>
    </location>
</feature>
<evidence type="ECO:0000313" key="3">
    <source>
        <dbReference type="Proteomes" id="UP000678393"/>
    </source>
</evidence>
<evidence type="ECO:0000256" key="1">
    <source>
        <dbReference type="SAM" id="MobiDB-lite"/>
    </source>
</evidence>
<accession>A0A8S4A787</accession>
<dbReference type="EMBL" id="CAJHNH020008476">
    <property type="protein sequence ID" value="CAG5135965.1"/>
    <property type="molecule type" value="Genomic_DNA"/>
</dbReference>
<protein>
    <submittedName>
        <fullName evidence="2">Uncharacterized protein</fullName>
    </submittedName>
</protein>
<gene>
    <name evidence="2" type="ORF">CUNI_LOCUS21523</name>
</gene>
<feature type="non-terminal residue" evidence="2">
    <location>
        <position position="61"/>
    </location>
</feature>
<feature type="non-terminal residue" evidence="2">
    <location>
        <position position="1"/>
    </location>
</feature>
<reference evidence="2" key="1">
    <citation type="submission" date="2021-04" db="EMBL/GenBank/DDBJ databases">
        <authorList>
            <consortium name="Molecular Ecology Group"/>
        </authorList>
    </citation>
    <scope>NUCLEOTIDE SEQUENCE</scope>
</reference>